<sequence>MPWKLWRPVPARRSGIRLWSTLRLQIDAAHRQTNSFPQPNSPRKPVPCCATLARSNGSSSSQPKSSVDSSAPFSPAKAKRSSVGSSRLARPAPASVPKPLPQPPKNLPPHSNRNPTCTSCPRRRNSPTGANKRPPKSANRRSARKSPTHRTRRARWNPRSSRLTVVSWRNRNPGSARRRRRTRTSRRAPVPGWRSILVAKNRAGLGGNRRVKMRTLEWSRWKRRMMMWWRS</sequence>
<name>A0A8D8FV40_CULPI</name>
<evidence type="ECO:0000256" key="1">
    <source>
        <dbReference type="SAM" id="MobiDB-lite"/>
    </source>
</evidence>
<feature type="compositionally biased region" description="Pro residues" evidence="1">
    <location>
        <begin position="94"/>
        <end position="107"/>
    </location>
</feature>
<feature type="compositionally biased region" description="Basic residues" evidence="1">
    <location>
        <begin position="133"/>
        <end position="156"/>
    </location>
</feature>
<dbReference type="EMBL" id="HBUE01098783">
    <property type="protein sequence ID" value="CAG6484200.1"/>
    <property type="molecule type" value="Transcribed_RNA"/>
</dbReference>
<feature type="compositionally biased region" description="Basic residues" evidence="1">
    <location>
        <begin position="176"/>
        <end position="186"/>
    </location>
</feature>
<dbReference type="AlphaFoldDB" id="A0A8D8FV40"/>
<evidence type="ECO:0000313" key="2">
    <source>
        <dbReference type="EMBL" id="CAG6484200.1"/>
    </source>
</evidence>
<proteinExistence type="predicted"/>
<feature type="region of interest" description="Disordered" evidence="1">
    <location>
        <begin position="32"/>
        <end position="161"/>
    </location>
</feature>
<feature type="region of interest" description="Disordered" evidence="1">
    <location>
        <begin position="170"/>
        <end position="189"/>
    </location>
</feature>
<organism evidence="2">
    <name type="scientific">Culex pipiens</name>
    <name type="common">House mosquito</name>
    <dbReference type="NCBI Taxonomy" id="7175"/>
    <lineage>
        <taxon>Eukaryota</taxon>
        <taxon>Metazoa</taxon>
        <taxon>Ecdysozoa</taxon>
        <taxon>Arthropoda</taxon>
        <taxon>Hexapoda</taxon>
        <taxon>Insecta</taxon>
        <taxon>Pterygota</taxon>
        <taxon>Neoptera</taxon>
        <taxon>Endopterygota</taxon>
        <taxon>Diptera</taxon>
        <taxon>Nematocera</taxon>
        <taxon>Culicoidea</taxon>
        <taxon>Culicidae</taxon>
        <taxon>Culicinae</taxon>
        <taxon>Culicini</taxon>
        <taxon>Culex</taxon>
        <taxon>Culex</taxon>
    </lineage>
</organism>
<protein>
    <submittedName>
        <fullName evidence="2">(northern house mosquito) hypothetical protein</fullName>
    </submittedName>
</protein>
<reference evidence="2" key="1">
    <citation type="submission" date="2021-05" db="EMBL/GenBank/DDBJ databases">
        <authorList>
            <person name="Alioto T."/>
            <person name="Alioto T."/>
            <person name="Gomez Garrido J."/>
        </authorList>
    </citation>
    <scope>NUCLEOTIDE SEQUENCE</scope>
</reference>
<accession>A0A8D8FV40</accession>
<feature type="compositionally biased region" description="Low complexity" evidence="1">
    <location>
        <begin position="55"/>
        <end position="70"/>
    </location>
</feature>